<feature type="domain" description="CBS" evidence="3">
    <location>
        <begin position="7"/>
        <end position="64"/>
    </location>
</feature>
<organism evidence="4 5">
    <name type="scientific">Candidatus Sherwoodlollariibacterium unditelluris</name>
    <dbReference type="NCBI Taxonomy" id="1974757"/>
    <lineage>
        <taxon>Bacteria</taxon>
        <taxon>Pseudomonadati</taxon>
        <taxon>Candidatus Omnitrophota</taxon>
        <taxon>Candidatus Sherwoodlollariibacterium</taxon>
    </lineage>
</organism>
<comment type="caution">
    <text evidence="4">The sequence shown here is derived from an EMBL/GenBank/DDBJ whole genome shotgun (WGS) entry which is preliminary data.</text>
</comment>
<protein>
    <recommendedName>
        <fullName evidence="3">CBS domain-containing protein</fullName>
    </recommendedName>
</protein>
<evidence type="ECO:0000259" key="3">
    <source>
        <dbReference type="PROSITE" id="PS51371"/>
    </source>
</evidence>
<dbReference type="PANTHER" id="PTHR43080:SF2">
    <property type="entry name" value="CBS DOMAIN-CONTAINING PROTEIN"/>
    <property type="match status" value="1"/>
</dbReference>
<dbReference type="AlphaFoldDB" id="A0A2G9YIB5"/>
<evidence type="ECO:0000313" key="4">
    <source>
        <dbReference type="EMBL" id="PIP18988.1"/>
    </source>
</evidence>
<evidence type="ECO:0000256" key="1">
    <source>
        <dbReference type="ARBA" id="ARBA00023122"/>
    </source>
</evidence>
<dbReference type="EMBL" id="PCRK01000132">
    <property type="protein sequence ID" value="PIP18988.1"/>
    <property type="molecule type" value="Genomic_DNA"/>
</dbReference>
<dbReference type="SUPFAM" id="SSF54631">
    <property type="entry name" value="CBS-domain pair"/>
    <property type="match status" value="1"/>
</dbReference>
<dbReference type="Gene3D" id="3.10.580.10">
    <property type="entry name" value="CBS-domain"/>
    <property type="match status" value="1"/>
</dbReference>
<gene>
    <name evidence="4" type="ORF">COX41_05325</name>
</gene>
<accession>A0A2G9YIB5</accession>
<feature type="domain" description="CBS" evidence="3">
    <location>
        <begin position="98"/>
        <end position="154"/>
    </location>
</feature>
<keyword evidence="1 2" id="KW-0129">CBS domain</keyword>
<evidence type="ECO:0000313" key="5">
    <source>
        <dbReference type="Proteomes" id="UP000231292"/>
    </source>
</evidence>
<proteinExistence type="predicted"/>
<dbReference type="PROSITE" id="PS51371">
    <property type="entry name" value="CBS"/>
    <property type="match status" value="2"/>
</dbReference>
<dbReference type="InterPro" id="IPR051257">
    <property type="entry name" value="Diverse_CBS-Domain"/>
</dbReference>
<dbReference type="SMART" id="SM00116">
    <property type="entry name" value="CBS"/>
    <property type="match status" value="2"/>
</dbReference>
<dbReference type="InterPro" id="IPR046342">
    <property type="entry name" value="CBS_dom_sf"/>
</dbReference>
<dbReference type="Proteomes" id="UP000231292">
    <property type="component" value="Unassembled WGS sequence"/>
</dbReference>
<reference evidence="4 5" key="1">
    <citation type="submission" date="2017-09" db="EMBL/GenBank/DDBJ databases">
        <title>Depth-based differentiation of microbial function through sediment-hosted aquifers and enrichment of novel symbionts in the deep terrestrial subsurface.</title>
        <authorList>
            <person name="Probst A.J."/>
            <person name="Ladd B."/>
            <person name="Jarett J.K."/>
            <person name="Geller-Mcgrath D.E."/>
            <person name="Sieber C.M."/>
            <person name="Emerson J.B."/>
            <person name="Anantharaman K."/>
            <person name="Thomas B.C."/>
            <person name="Malmstrom R."/>
            <person name="Stieglmeier M."/>
            <person name="Klingl A."/>
            <person name="Woyke T."/>
            <person name="Ryan C.M."/>
            <person name="Banfield J.F."/>
        </authorList>
    </citation>
    <scope>NUCLEOTIDE SEQUENCE [LARGE SCALE GENOMIC DNA]</scope>
    <source>
        <strain evidence="4">CG23_combo_of_CG06-09_8_20_14_all_41_10</strain>
    </source>
</reference>
<dbReference type="PANTHER" id="PTHR43080">
    <property type="entry name" value="CBS DOMAIN-CONTAINING PROTEIN CBSX3, MITOCHONDRIAL"/>
    <property type="match status" value="1"/>
</dbReference>
<evidence type="ECO:0000256" key="2">
    <source>
        <dbReference type="PROSITE-ProRule" id="PRU00703"/>
    </source>
</evidence>
<dbReference type="Pfam" id="PF00571">
    <property type="entry name" value="CBS"/>
    <property type="match status" value="2"/>
</dbReference>
<dbReference type="InterPro" id="IPR000644">
    <property type="entry name" value="CBS_dom"/>
</dbReference>
<sequence>MQVKEVMSKEVITVKRSTTLKQLLEIFAKFHIFPLVPVIGEDSCLVGIVSFRNLINVFQLRQPEILKAVPFLDEEQEDIFKVEFTKEMGNLVVAEDIMESKFITIREDTSLEEAYKLMNLHLKEEFPVVDRAGKLVGMIGIFDIIRYVFRQEGVI</sequence>
<name>A0A2G9YIB5_9BACT</name>